<dbReference type="AlphaFoldDB" id="A0A1H3T8G2"/>
<name>A0A1H3T8G2_9PSEU</name>
<dbReference type="STRING" id="589385.SAMN05421504_1196"/>
<keyword evidence="2" id="KW-1185">Reference proteome</keyword>
<dbReference type="OrthoDB" id="4870610at2"/>
<evidence type="ECO:0000313" key="1">
    <source>
        <dbReference type="EMBL" id="SDZ46005.1"/>
    </source>
</evidence>
<accession>A0A1H3T8G2</accession>
<sequence>MNQLKHTRSESLGHLATEGVVTVKQLQAAGVSTSRITVRCRPGGPWRRLLPGVVLLGNGEPTRRQRLRALLARFGPDCVITGVDALRAHGADLAQPLSTQLLVKPNRRVLPDELTIIQRTTHLPEPVHFEGLPYAPITRAIVDATRREYEQEPINRLVSQCLYWGLCTVDELRAELETGNQRSTSGIRMALRNLDLAAGTYLSGLARRLLRASPLPSASWDVTVCDARGKPIALADAWWDQIGLAWMMTPGAPGVRPDGHLAYLNLLAAGVTVVRSTYEQVAETPETIVKELVRAYGVAVARDRPKVQGLRRLRADDAA</sequence>
<dbReference type="RefSeq" id="WP_091300340.1">
    <property type="nucleotide sequence ID" value="NZ_FNON01000019.1"/>
</dbReference>
<proteinExistence type="predicted"/>
<reference evidence="1 2" key="1">
    <citation type="submission" date="2016-10" db="EMBL/GenBank/DDBJ databases">
        <authorList>
            <person name="de Groot N.N."/>
        </authorList>
    </citation>
    <scope>NUCLEOTIDE SEQUENCE [LARGE SCALE GENOMIC DNA]</scope>
    <source>
        <strain evidence="1 2">CPCC 202699</strain>
    </source>
</reference>
<evidence type="ECO:0008006" key="3">
    <source>
        <dbReference type="Google" id="ProtNLM"/>
    </source>
</evidence>
<dbReference type="EMBL" id="FNON01000019">
    <property type="protein sequence ID" value="SDZ46005.1"/>
    <property type="molecule type" value="Genomic_DNA"/>
</dbReference>
<dbReference type="Proteomes" id="UP000199515">
    <property type="component" value="Unassembled WGS sequence"/>
</dbReference>
<protein>
    <recommendedName>
        <fullName evidence="3">Transcriptional regulator, AbiEi antitoxin, Type IV TA system</fullName>
    </recommendedName>
</protein>
<gene>
    <name evidence="1" type="ORF">SAMN05421504_1196</name>
</gene>
<organism evidence="1 2">
    <name type="scientific">Amycolatopsis xylanica</name>
    <dbReference type="NCBI Taxonomy" id="589385"/>
    <lineage>
        <taxon>Bacteria</taxon>
        <taxon>Bacillati</taxon>
        <taxon>Actinomycetota</taxon>
        <taxon>Actinomycetes</taxon>
        <taxon>Pseudonocardiales</taxon>
        <taxon>Pseudonocardiaceae</taxon>
        <taxon>Amycolatopsis</taxon>
    </lineage>
</organism>
<evidence type="ECO:0000313" key="2">
    <source>
        <dbReference type="Proteomes" id="UP000199515"/>
    </source>
</evidence>